<gene>
    <name evidence="8" type="primary">ydiU</name>
    <name evidence="8" type="synonym">selO</name>
    <name evidence="9" type="ORF">BH720_04170</name>
</gene>
<feature type="binding site" evidence="8">
    <location>
        <position position="92"/>
    </location>
    <ligand>
        <name>ATP</name>
        <dbReference type="ChEBI" id="CHEBI:30616"/>
    </ligand>
</feature>
<comment type="caution">
    <text evidence="9">The sequence shown here is derived from an EMBL/GenBank/DDBJ whole genome shotgun (WGS) entry which is preliminary data.</text>
</comment>
<dbReference type="EC" id="2.7.7.108" evidence="8"/>
<protein>
    <recommendedName>
        <fullName evidence="8">Protein nucleotidyltransferase YdiU</fullName>
        <ecNumber evidence="8">2.7.7.-</ecNumber>
    </recommendedName>
    <alternativeName>
        <fullName evidence="8">Protein adenylyltransferase YdiU</fullName>
        <ecNumber evidence="8">2.7.7.108</ecNumber>
    </alternativeName>
    <alternativeName>
        <fullName evidence="8">Protein uridylyltransferase YdiU</fullName>
        <ecNumber evidence="8">2.7.7.-</ecNumber>
    </alternativeName>
</protein>
<keyword evidence="4 8" id="KW-0479">Metal-binding</keyword>
<organism evidence="9">
    <name type="scientific">Desertifilum tharense IPPAS B-1220</name>
    <dbReference type="NCBI Taxonomy" id="1781255"/>
    <lineage>
        <taxon>Bacteria</taxon>
        <taxon>Bacillati</taxon>
        <taxon>Cyanobacteriota</taxon>
        <taxon>Cyanophyceae</taxon>
        <taxon>Desertifilales</taxon>
        <taxon>Desertifilaceae</taxon>
        <taxon>Desertifilum</taxon>
    </lineage>
</organism>
<dbReference type="EC" id="2.7.7.-" evidence="8"/>
<feature type="binding site" evidence="8">
    <location>
        <position position="113"/>
    </location>
    <ligand>
        <name>ATP</name>
        <dbReference type="ChEBI" id="CHEBI:30616"/>
    </ligand>
</feature>
<comment type="catalytic activity">
    <reaction evidence="8">
        <text>L-seryl-[protein] + ATP = 3-O-(5'-adenylyl)-L-seryl-[protein] + diphosphate</text>
        <dbReference type="Rhea" id="RHEA:58120"/>
        <dbReference type="Rhea" id="RHEA-COMP:9863"/>
        <dbReference type="Rhea" id="RHEA-COMP:15073"/>
        <dbReference type="ChEBI" id="CHEBI:29999"/>
        <dbReference type="ChEBI" id="CHEBI:30616"/>
        <dbReference type="ChEBI" id="CHEBI:33019"/>
        <dbReference type="ChEBI" id="CHEBI:142516"/>
        <dbReference type="EC" id="2.7.7.108"/>
    </reaction>
</comment>
<dbReference type="GO" id="GO:0005524">
    <property type="term" value="F:ATP binding"/>
    <property type="evidence" value="ECO:0007669"/>
    <property type="project" value="UniProtKB-UniRule"/>
</dbReference>
<dbReference type="PANTHER" id="PTHR32057:SF14">
    <property type="entry name" value="PROTEIN ADENYLYLTRANSFERASE SELO, MITOCHONDRIAL"/>
    <property type="match status" value="1"/>
</dbReference>
<dbReference type="RefSeq" id="WP_069965903.1">
    <property type="nucleotide sequence ID" value="NZ_CM124774.1"/>
</dbReference>
<keyword evidence="3 8" id="KW-0548">Nucleotidyltransferase</keyword>
<keyword evidence="2 8" id="KW-0808">Transferase</keyword>
<evidence type="ECO:0000256" key="2">
    <source>
        <dbReference type="ARBA" id="ARBA00022679"/>
    </source>
</evidence>
<comment type="catalytic activity">
    <reaction evidence="8">
        <text>L-seryl-[protein] + UTP = O-(5'-uridylyl)-L-seryl-[protein] + diphosphate</text>
        <dbReference type="Rhea" id="RHEA:64604"/>
        <dbReference type="Rhea" id="RHEA-COMP:9863"/>
        <dbReference type="Rhea" id="RHEA-COMP:16635"/>
        <dbReference type="ChEBI" id="CHEBI:29999"/>
        <dbReference type="ChEBI" id="CHEBI:33019"/>
        <dbReference type="ChEBI" id="CHEBI:46398"/>
        <dbReference type="ChEBI" id="CHEBI:156051"/>
    </reaction>
</comment>
<dbReference type="PANTHER" id="PTHR32057">
    <property type="entry name" value="PROTEIN ADENYLYLTRANSFERASE SELO, MITOCHONDRIAL"/>
    <property type="match status" value="1"/>
</dbReference>
<comment type="cofactor">
    <cofactor evidence="8">
        <name>Mg(2+)</name>
        <dbReference type="ChEBI" id="CHEBI:18420"/>
    </cofactor>
    <cofactor evidence="8">
        <name>Mn(2+)</name>
        <dbReference type="ChEBI" id="CHEBI:29035"/>
    </cofactor>
</comment>
<comment type="catalytic activity">
    <reaction evidence="8">
        <text>L-histidyl-[protein] + UTP = N(tele)-(5'-uridylyl)-L-histidyl-[protein] + diphosphate</text>
        <dbReference type="Rhea" id="RHEA:83891"/>
        <dbReference type="Rhea" id="RHEA-COMP:9745"/>
        <dbReference type="Rhea" id="RHEA-COMP:20239"/>
        <dbReference type="ChEBI" id="CHEBI:29979"/>
        <dbReference type="ChEBI" id="CHEBI:33019"/>
        <dbReference type="ChEBI" id="CHEBI:46398"/>
        <dbReference type="ChEBI" id="CHEBI:233474"/>
    </reaction>
</comment>
<feature type="binding site" evidence="8">
    <location>
        <position position="267"/>
    </location>
    <ligand>
        <name>Mg(2+)</name>
        <dbReference type="ChEBI" id="CHEBI:18420"/>
    </ligand>
</feature>
<evidence type="ECO:0000256" key="6">
    <source>
        <dbReference type="ARBA" id="ARBA00022840"/>
    </source>
</evidence>
<dbReference type="GO" id="GO:0070733">
    <property type="term" value="F:AMPylase activity"/>
    <property type="evidence" value="ECO:0007669"/>
    <property type="project" value="UniProtKB-EC"/>
</dbReference>
<dbReference type="AlphaFoldDB" id="A0A1E5QPL0"/>
<reference evidence="9" key="1">
    <citation type="submission" date="2016-09" db="EMBL/GenBank/DDBJ databases">
        <title>Draft genome of thermotolerant cyanobacterium Desertifilum sp. strain IPPAS B-1220.</title>
        <authorList>
            <person name="Sinetova M.A."/>
            <person name="Bolakhan K."/>
            <person name="Zayadan B.K."/>
            <person name="Mironov K.S."/>
            <person name="Ustinova V."/>
            <person name="Kupriyanova E.V."/>
            <person name="Sidorov R.A."/>
            <person name="Skrypnik A.N."/>
            <person name="Gogoleva N.E."/>
            <person name="Gogolev Y.V."/>
            <person name="Los D.A."/>
        </authorList>
    </citation>
    <scope>NUCLEOTIDE SEQUENCE [LARGE SCALE GENOMIC DNA]</scope>
    <source>
        <strain evidence="9">IPPAS B-1220</strain>
    </source>
</reference>
<evidence type="ECO:0000256" key="5">
    <source>
        <dbReference type="ARBA" id="ARBA00022741"/>
    </source>
</evidence>
<dbReference type="HAMAP" id="MF_00692">
    <property type="entry name" value="SelO"/>
    <property type="match status" value="1"/>
</dbReference>
<evidence type="ECO:0000256" key="7">
    <source>
        <dbReference type="ARBA" id="ARBA00022842"/>
    </source>
</evidence>
<accession>A0A1E5QPL0</accession>
<dbReference type="OrthoDB" id="9773505at2"/>
<comment type="catalytic activity">
    <reaction evidence="8">
        <text>L-threonyl-[protein] + ATP = 3-O-(5'-adenylyl)-L-threonyl-[protein] + diphosphate</text>
        <dbReference type="Rhea" id="RHEA:54292"/>
        <dbReference type="Rhea" id="RHEA-COMP:11060"/>
        <dbReference type="Rhea" id="RHEA-COMP:13847"/>
        <dbReference type="ChEBI" id="CHEBI:30013"/>
        <dbReference type="ChEBI" id="CHEBI:30616"/>
        <dbReference type="ChEBI" id="CHEBI:33019"/>
        <dbReference type="ChEBI" id="CHEBI:138113"/>
        <dbReference type="EC" id="2.7.7.108"/>
    </reaction>
</comment>
<keyword evidence="5 8" id="KW-0547">Nucleotide-binding</keyword>
<feature type="binding site" evidence="8">
    <location>
        <position position="126"/>
    </location>
    <ligand>
        <name>ATP</name>
        <dbReference type="ChEBI" id="CHEBI:30616"/>
    </ligand>
</feature>
<evidence type="ECO:0000313" key="9">
    <source>
        <dbReference type="EMBL" id="OEJ76551.1"/>
    </source>
</evidence>
<dbReference type="EMBL" id="MJGC01000037">
    <property type="protein sequence ID" value="OEJ76551.1"/>
    <property type="molecule type" value="Genomic_DNA"/>
</dbReference>
<evidence type="ECO:0000256" key="3">
    <source>
        <dbReference type="ARBA" id="ARBA00022695"/>
    </source>
</evidence>
<evidence type="ECO:0000256" key="1">
    <source>
        <dbReference type="ARBA" id="ARBA00009747"/>
    </source>
</evidence>
<feature type="binding site" evidence="8">
    <location>
        <position position="186"/>
    </location>
    <ligand>
        <name>ATP</name>
        <dbReference type="ChEBI" id="CHEBI:30616"/>
    </ligand>
</feature>
<feature type="active site" description="Proton acceptor" evidence="8">
    <location>
        <position position="266"/>
    </location>
</feature>
<feature type="binding site" evidence="8">
    <location>
        <position position="179"/>
    </location>
    <ligand>
        <name>ATP</name>
        <dbReference type="ChEBI" id="CHEBI:30616"/>
    </ligand>
</feature>
<keyword evidence="8" id="KW-0464">Manganese</keyword>
<keyword evidence="7 8" id="KW-0460">Magnesium</keyword>
<comment type="function">
    <text evidence="8">Nucleotidyltransferase involved in the post-translational modification of proteins. It can catalyze the addition of adenosine monophosphate (AMP) or uridine monophosphate (UMP) to a protein, resulting in modifications known as AMPylation and UMPylation.</text>
</comment>
<feature type="binding site" evidence="8">
    <location>
        <position position="90"/>
    </location>
    <ligand>
        <name>ATP</name>
        <dbReference type="ChEBI" id="CHEBI:30616"/>
    </ligand>
</feature>
<evidence type="ECO:0000256" key="8">
    <source>
        <dbReference type="HAMAP-Rule" id="MF_00692"/>
    </source>
</evidence>
<dbReference type="GO" id="GO:0000287">
    <property type="term" value="F:magnesium ion binding"/>
    <property type="evidence" value="ECO:0007669"/>
    <property type="project" value="UniProtKB-UniRule"/>
</dbReference>
<sequence length="483" mass="55559">MTPNPFIDLNYEPALEELGEDYYDLVAPAEFPQHILRWRNDPLLSKISLDPKSVTDEHFIQTFGKFEVPRSFLALRYHGYQFGEYNPHLGDGRGFLFGQVRGVDGELYDFGTKGSGRTPYSRTADGRLTLKGGVREVLAAEALHQLGVTTSRCLSVVETGEQLWRGDEPSPTRSCVMVRFSRSHIRFGTFERLYYFQRSDLIKKLLDHAIAVYYPTLASPLAAQSKKGSDCTELYAQFYAELVLRVAELAAQWMTAGFCHAVLNTDNMSITGESFDYGPYAFIPNYNPQFTAAYFDYYGRYSYGNQPEICRLNLEMLQIPLKLVVPQQELETGLAQYDSHYFQTYQQLMMRKLGLEGVPPAVAEALLEQTIYLLKDTQLGYHEFFIRLSEVFDASWREDATQIPNWANAGPSATWENWRNLYYRQLQSYSPEELSQVATRLRQHNPKTVLLRPVIESVWEAITTEDNWEPFYQLVRELQQSPV</sequence>
<proteinExistence type="inferred from homology"/>
<comment type="similarity">
    <text evidence="1 8">Belongs to the SELO family.</text>
</comment>
<feature type="binding site" evidence="8">
    <location>
        <position position="93"/>
    </location>
    <ligand>
        <name>ATP</name>
        <dbReference type="ChEBI" id="CHEBI:30616"/>
    </ligand>
</feature>
<feature type="binding site" evidence="8">
    <location>
        <position position="125"/>
    </location>
    <ligand>
        <name>ATP</name>
        <dbReference type="ChEBI" id="CHEBI:30616"/>
    </ligand>
</feature>
<feature type="binding site" evidence="8">
    <location>
        <position position="276"/>
    </location>
    <ligand>
        <name>Mg(2+)</name>
        <dbReference type="ChEBI" id="CHEBI:18420"/>
    </ligand>
</feature>
<dbReference type="InterPro" id="IPR003846">
    <property type="entry name" value="SelO"/>
</dbReference>
<dbReference type="Pfam" id="PF02696">
    <property type="entry name" value="SelO"/>
    <property type="match status" value="1"/>
</dbReference>
<evidence type="ECO:0000256" key="4">
    <source>
        <dbReference type="ARBA" id="ARBA00022723"/>
    </source>
</evidence>
<dbReference type="NCBIfam" id="NF000658">
    <property type="entry name" value="PRK00029.1"/>
    <property type="match status" value="1"/>
</dbReference>
<comment type="catalytic activity">
    <reaction evidence="8">
        <text>L-tyrosyl-[protein] + ATP = O-(5'-adenylyl)-L-tyrosyl-[protein] + diphosphate</text>
        <dbReference type="Rhea" id="RHEA:54288"/>
        <dbReference type="Rhea" id="RHEA-COMP:10136"/>
        <dbReference type="Rhea" id="RHEA-COMP:13846"/>
        <dbReference type="ChEBI" id="CHEBI:30616"/>
        <dbReference type="ChEBI" id="CHEBI:33019"/>
        <dbReference type="ChEBI" id="CHEBI:46858"/>
        <dbReference type="ChEBI" id="CHEBI:83624"/>
        <dbReference type="EC" id="2.7.7.108"/>
    </reaction>
</comment>
<dbReference type="GO" id="GO:0030145">
    <property type="term" value="F:manganese ion binding"/>
    <property type="evidence" value="ECO:0007669"/>
    <property type="project" value="UniProtKB-UniRule"/>
</dbReference>
<name>A0A1E5QPL0_9CYAN</name>
<comment type="catalytic activity">
    <reaction evidence="8">
        <text>L-tyrosyl-[protein] + UTP = O-(5'-uridylyl)-L-tyrosyl-[protein] + diphosphate</text>
        <dbReference type="Rhea" id="RHEA:83887"/>
        <dbReference type="Rhea" id="RHEA-COMP:10136"/>
        <dbReference type="Rhea" id="RHEA-COMP:20238"/>
        <dbReference type="ChEBI" id="CHEBI:33019"/>
        <dbReference type="ChEBI" id="CHEBI:46398"/>
        <dbReference type="ChEBI" id="CHEBI:46858"/>
        <dbReference type="ChEBI" id="CHEBI:90602"/>
    </reaction>
</comment>
<keyword evidence="6 8" id="KW-0067">ATP-binding</keyword>
<feature type="binding site" evidence="8">
    <location>
        <position position="276"/>
    </location>
    <ligand>
        <name>ATP</name>
        <dbReference type="ChEBI" id="CHEBI:30616"/>
    </ligand>
</feature>